<evidence type="ECO:0000256" key="1">
    <source>
        <dbReference type="ARBA" id="ARBA00003937"/>
    </source>
</evidence>
<dbReference type="SUPFAM" id="SSF56214">
    <property type="entry name" value="4'-phosphopantetheinyl transferase"/>
    <property type="match status" value="1"/>
</dbReference>
<dbReference type="InterPro" id="IPR008278">
    <property type="entry name" value="4-PPantetheinyl_Trfase_dom"/>
</dbReference>
<gene>
    <name evidence="14" type="ORF">AB9R89_11975</name>
</gene>
<comment type="catalytic activity">
    <reaction evidence="10">
        <text>apo-[aryl-carrier protein] + CoA = holo-[aryl-carrier protein] + adenosine 3',5'-bisphosphate + H(+)</text>
        <dbReference type="Rhea" id="RHEA:48404"/>
        <dbReference type="Rhea" id="RHEA-COMP:15903"/>
        <dbReference type="Rhea" id="RHEA-COMP:17557"/>
        <dbReference type="ChEBI" id="CHEBI:15378"/>
        <dbReference type="ChEBI" id="CHEBI:29999"/>
        <dbReference type="ChEBI" id="CHEBI:57287"/>
        <dbReference type="ChEBI" id="CHEBI:58343"/>
        <dbReference type="ChEBI" id="CHEBI:64479"/>
    </reaction>
</comment>
<evidence type="ECO:0000256" key="9">
    <source>
        <dbReference type="ARBA" id="ARBA00031996"/>
    </source>
</evidence>
<evidence type="ECO:0000256" key="2">
    <source>
        <dbReference type="ARBA" id="ARBA00004993"/>
    </source>
</evidence>
<evidence type="ECO:0000259" key="12">
    <source>
        <dbReference type="Pfam" id="PF01648"/>
    </source>
</evidence>
<keyword evidence="7" id="KW-0259">Enterobactin biosynthesis</keyword>
<feature type="domain" description="4'-phosphopantetheinyl transferase N-terminal" evidence="13">
    <location>
        <begin position="33"/>
        <end position="94"/>
    </location>
</feature>
<comment type="caution">
    <text evidence="14">The sequence shown here is derived from an EMBL/GenBank/DDBJ whole genome shotgun (WGS) entry which is preliminary data.</text>
</comment>
<evidence type="ECO:0000256" key="11">
    <source>
        <dbReference type="ARBA" id="ARBA00049191"/>
    </source>
</evidence>
<evidence type="ECO:0000256" key="3">
    <source>
        <dbReference type="ARBA" id="ARBA00008342"/>
    </source>
</evidence>
<evidence type="ECO:0000313" key="14">
    <source>
        <dbReference type="EMBL" id="MFH7566040.1"/>
    </source>
</evidence>
<accession>A0ABW7P461</accession>
<dbReference type="PANTHER" id="PTHR38096:SF1">
    <property type="entry name" value="ENTEROBACTIN SYNTHASE COMPONENT D"/>
    <property type="match status" value="1"/>
</dbReference>
<comment type="pathway">
    <text evidence="2">Siderophore biosynthesis; enterobactin biosynthesis.</text>
</comment>
<sequence>MLFRPGLANVCFIGGRFDRNQLAKADTGRLGLNKASAKRRAEFMAGRRCAAEALYRLAGVHHMPAMGPKRAPVWPAGFTGSISHSDTHAAAVVARTRDYCALGVDIEPCLAHDRTSALIPALLTADEQTRLTGACLGEQVTLAFSLKESLYKALYPLTGTQFYFQDAQVVAASNGRARMRLLTSLNKHWPAGTEVTAKYCRHGDHLITLVAIAAERTGSGV</sequence>
<comment type="function">
    <text evidence="1">Involved in the biosynthesis of the siderophore enterobactin (enterochelin), which is a macrocyclic trimeric lactone of N-(2,3-dihydroxybenzoyl)-serine. The serine trilactone serves as a scaffolding for the three catechol functionalities that provide hexadentate coordination for the tightly ligated iron(2+) atoms. Plays an essential role in the assembly of the enterobactin by catalyzing the transfer of the 4'-phosphopantetheine (Ppant) moiety from coenzyme A to the apo-domains of both EntB (ArCP domain) and EntF (PCP domain) to yield their holo-forms which make them competent for the activation of 2,3-dihydroxybenzoate (DHB) and L-serine, respectively.</text>
</comment>
<evidence type="ECO:0000256" key="5">
    <source>
        <dbReference type="ARBA" id="ARBA00019087"/>
    </source>
</evidence>
<dbReference type="Pfam" id="PF17837">
    <property type="entry name" value="4PPT_N"/>
    <property type="match status" value="1"/>
</dbReference>
<protein>
    <recommendedName>
        <fullName evidence="5">Enterobactin synthase component D</fullName>
    </recommendedName>
    <alternativeName>
        <fullName evidence="8">4'-phosphopantetheinyl transferase EntD</fullName>
    </alternativeName>
    <alternativeName>
        <fullName evidence="9">Enterochelin synthase D</fullName>
    </alternativeName>
</protein>
<dbReference type="Gene3D" id="3.90.470.20">
    <property type="entry name" value="4'-phosphopantetheinyl transferase domain"/>
    <property type="match status" value="1"/>
</dbReference>
<dbReference type="EMBL" id="JBGFTR010000019">
    <property type="protein sequence ID" value="MFH7566040.1"/>
    <property type="molecule type" value="Genomic_DNA"/>
</dbReference>
<evidence type="ECO:0000256" key="4">
    <source>
        <dbReference type="ARBA" id="ARBA00011503"/>
    </source>
</evidence>
<dbReference type="RefSeq" id="WP_395545636.1">
    <property type="nucleotide sequence ID" value="NZ_CP166302.1"/>
</dbReference>
<dbReference type="Proteomes" id="UP001610706">
    <property type="component" value="Unassembled WGS sequence"/>
</dbReference>
<comment type="subunit">
    <text evidence="4">EntB, EntD, EntE, and EntF form a multienzyme complex called enterobactin synthase.</text>
</comment>
<evidence type="ECO:0000313" key="15">
    <source>
        <dbReference type="Proteomes" id="UP001610706"/>
    </source>
</evidence>
<dbReference type="Pfam" id="PF01648">
    <property type="entry name" value="ACPS"/>
    <property type="match status" value="1"/>
</dbReference>
<keyword evidence="6 14" id="KW-0808">Transferase</keyword>
<evidence type="ECO:0000256" key="7">
    <source>
        <dbReference type="ARBA" id="ARBA00023191"/>
    </source>
</evidence>
<dbReference type="PRINTS" id="PR01399">
    <property type="entry name" value="ENTSNTHTASED"/>
</dbReference>
<feature type="domain" description="4'-phosphopantetheinyl transferase" evidence="12">
    <location>
        <begin position="102"/>
        <end position="195"/>
    </location>
</feature>
<name>A0ABW7P461_9GAMM</name>
<organism evidence="14 15">
    <name type="scientific">Oceanimonas smirnovii</name>
    <dbReference type="NCBI Taxonomy" id="264574"/>
    <lineage>
        <taxon>Bacteria</taxon>
        <taxon>Pseudomonadati</taxon>
        <taxon>Pseudomonadota</taxon>
        <taxon>Gammaproteobacteria</taxon>
        <taxon>Aeromonadales</taxon>
        <taxon>Aeromonadaceae</taxon>
        <taxon>Oceanimonas</taxon>
    </lineage>
</organism>
<evidence type="ECO:0000256" key="8">
    <source>
        <dbReference type="ARBA" id="ARBA00029894"/>
    </source>
</evidence>
<evidence type="ECO:0000256" key="6">
    <source>
        <dbReference type="ARBA" id="ARBA00022679"/>
    </source>
</evidence>
<keyword evidence="15" id="KW-1185">Reference proteome</keyword>
<evidence type="ECO:0000259" key="13">
    <source>
        <dbReference type="Pfam" id="PF17837"/>
    </source>
</evidence>
<dbReference type="InterPro" id="IPR037143">
    <property type="entry name" value="4-PPantetheinyl_Trfase_dom_sf"/>
</dbReference>
<proteinExistence type="inferred from homology"/>
<comment type="catalytic activity">
    <reaction evidence="11">
        <text>apo-[peptidyl-carrier protein] + CoA = holo-[peptidyl-carrier protein] + adenosine 3',5'-bisphosphate + H(+)</text>
        <dbReference type="Rhea" id="RHEA:46228"/>
        <dbReference type="Rhea" id="RHEA-COMP:11479"/>
        <dbReference type="Rhea" id="RHEA-COMP:11480"/>
        <dbReference type="ChEBI" id="CHEBI:15378"/>
        <dbReference type="ChEBI" id="CHEBI:29999"/>
        <dbReference type="ChEBI" id="CHEBI:57287"/>
        <dbReference type="ChEBI" id="CHEBI:58343"/>
        <dbReference type="ChEBI" id="CHEBI:64479"/>
    </reaction>
</comment>
<dbReference type="PANTHER" id="PTHR38096">
    <property type="entry name" value="ENTEROBACTIN SYNTHASE COMPONENT D"/>
    <property type="match status" value="1"/>
</dbReference>
<reference evidence="14 15" key="1">
    <citation type="submission" date="2024-08" db="EMBL/GenBank/DDBJ databases">
        <title>Oceanimonas smirnovii Genome sequencing and assembly.</title>
        <authorList>
            <person name="Tang B."/>
        </authorList>
    </citation>
    <scope>NUCLEOTIDE SEQUENCE [LARGE SCALE GENOMIC DNA]</scope>
    <source>
        <strain evidence="14 15">OS2020-119</strain>
    </source>
</reference>
<dbReference type="GO" id="GO:0016740">
    <property type="term" value="F:transferase activity"/>
    <property type="evidence" value="ECO:0007669"/>
    <property type="project" value="UniProtKB-KW"/>
</dbReference>
<comment type="similarity">
    <text evidence="3">Belongs to the P-Pant transferase superfamily. EntD family.</text>
</comment>
<dbReference type="InterPro" id="IPR003542">
    <property type="entry name" value="Enbac_synth_compD-like"/>
</dbReference>
<evidence type="ECO:0000256" key="10">
    <source>
        <dbReference type="ARBA" id="ARBA00049176"/>
    </source>
</evidence>
<dbReference type="InterPro" id="IPR041354">
    <property type="entry name" value="4PPT_N"/>
</dbReference>